<organism evidence="1 2">
    <name type="scientific">Sphingobium amiense</name>
    <dbReference type="NCBI Taxonomy" id="135719"/>
    <lineage>
        <taxon>Bacteria</taxon>
        <taxon>Pseudomonadati</taxon>
        <taxon>Pseudomonadota</taxon>
        <taxon>Alphaproteobacteria</taxon>
        <taxon>Sphingomonadales</taxon>
        <taxon>Sphingomonadaceae</taxon>
        <taxon>Sphingobium</taxon>
    </lineage>
</organism>
<protein>
    <recommendedName>
        <fullName evidence="3">Glycosaminoglycan attachment protein</fullName>
    </recommendedName>
</protein>
<reference evidence="1 2" key="1">
    <citation type="submission" date="2018-05" db="EMBL/GenBank/DDBJ databases">
        <title>Complete Genome Sequence of the Nonylphenol-Degrading Bacterium Sphingobium amiense DSM 16289T.</title>
        <authorList>
            <person name="Ootsuka M."/>
            <person name="Nishizawa T."/>
            <person name="Ohta H."/>
        </authorList>
    </citation>
    <scope>NUCLEOTIDE SEQUENCE [LARGE SCALE GENOMIC DNA]</scope>
    <source>
        <strain evidence="1 2">DSM 16289</strain>
    </source>
</reference>
<dbReference type="Proteomes" id="UP000279959">
    <property type="component" value="Chromosome"/>
</dbReference>
<keyword evidence="2" id="KW-1185">Reference proteome</keyword>
<evidence type="ECO:0000313" key="2">
    <source>
        <dbReference type="Proteomes" id="UP000279959"/>
    </source>
</evidence>
<proteinExistence type="predicted"/>
<evidence type="ECO:0000313" key="1">
    <source>
        <dbReference type="EMBL" id="BBD99993.1"/>
    </source>
</evidence>
<sequence>MPTENDSLLIKPISPRQFELHALSLEQGPNFEPSTIFTAYQVGRGSACGCILLAQDSGAFSTLALRRRVDHRWVCVDQQGPFSTPDRAQDALRMGMRGGDAPEPLPPGARRRAPLMKVGPKGISREFELLAGTISHVPALVAVGECYLALPNPDANFVPDLQTSNFASRLFELYLFACFREQGLIVRQDYVSPDFEIEKDGAVCWIEAVTANSDIPHAGGIGDWVHAPEDRNERLTGAPAERFAKTLRGKLQRNYQASDHVRGHPFAIAIADFHESGSMVWSREALPTYLYGLRADVIGGGTSRRAIGTPITHLTGKHSIPAGLFRDPEFAHLSAVVFSNAGTMAKFNRMGFLAGYQPKGLKMIRSGSLFDRRPGALDAIPFELEVGSPEYAALWPWGEAWCQELEVYHNPLATHPIPFDLIPGATHWFKRNGEIECNTIWANSVLSSVTQLRMPKGMDDFGQGDPPA</sequence>
<accession>A0A494W5Z0</accession>
<dbReference type="KEGG" id="sami:SAMIE_1034940"/>
<dbReference type="RefSeq" id="WP_066696417.1">
    <property type="nucleotide sequence ID" value="NZ_AP018664.1"/>
</dbReference>
<dbReference type="AlphaFoldDB" id="A0A494W5Z0"/>
<gene>
    <name evidence="1" type="ORF">SAMIE_1034940</name>
</gene>
<evidence type="ECO:0008006" key="3">
    <source>
        <dbReference type="Google" id="ProtNLM"/>
    </source>
</evidence>
<name>A0A494W5Z0_9SPHN</name>
<dbReference type="EMBL" id="AP018664">
    <property type="protein sequence ID" value="BBD99993.1"/>
    <property type="molecule type" value="Genomic_DNA"/>
</dbReference>